<name>A0ABS7J3K0_9SPHN</name>
<dbReference type="RefSeq" id="WP_221573432.1">
    <property type="nucleotide sequence ID" value="NZ_JAIGNK010000002.1"/>
</dbReference>
<keyword evidence="1" id="KW-0732">Signal</keyword>
<reference evidence="2 3" key="1">
    <citation type="submission" date="2021-08" db="EMBL/GenBank/DDBJ databases">
        <title>Comparative Genomics Analysis of the Genus Qipengyuania Reveals Extensive Genetic Diversity and Metabolic Versatility, Including the Description of Fifteen Novel Species.</title>
        <authorList>
            <person name="Liu Y."/>
        </authorList>
    </citation>
    <scope>NUCLEOTIDE SEQUENCE [LARGE SCALE GENOMIC DNA]</scope>
    <source>
        <strain evidence="2 3">1NDH17</strain>
    </source>
</reference>
<proteinExistence type="predicted"/>
<comment type="caution">
    <text evidence="2">The sequence shown here is derived from an EMBL/GenBank/DDBJ whole genome shotgun (WGS) entry which is preliminary data.</text>
</comment>
<evidence type="ECO:0000313" key="2">
    <source>
        <dbReference type="EMBL" id="MBX7458033.1"/>
    </source>
</evidence>
<evidence type="ECO:0000313" key="3">
    <source>
        <dbReference type="Proteomes" id="UP000783253"/>
    </source>
</evidence>
<sequence length="202" mass="22311">MKYRIFAAVLACAALPVAAQENPVPGKVADPTSDVEWMGWVPDPSEIQIPVLDFVEDRDDRKNYEKYYYFHRADTGFAEALGDLRECDGLARGLTRSSFYPDTAAASAQYGLLAGQVGGAVVGALATAIFAPAEARLTRRVSMRRCMFYKGYARFGLDKDLWEAFNFEEGARAVVEEDRQRKLAQQALVASGERPTTQDLGL</sequence>
<dbReference type="EMBL" id="JAIGNK010000002">
    <property type="protein sequence ID" value="MBX7458033.1"/>
    <property type="molecule type" value="Genomic_DNA"/>
</dbReference>
<gene>
    <name evidence="2" type="ORF">K3152_07215</name>
</gene>
<protein>
    <submittedName>
        <fullName evidence="2">Uncharacterized protein</fullName>
    </submittedName>
</protein>
<dbReference type="Proteomes" id="UP000783253">
    <property type="component" value="Unassembled WGS sequence"/>
</dbReference>
<feature type="chain" id="PRO_5046622766" evidence="1">
    <location>
        <begin position="20"/>
        <end position="202"/>
    </location>
</feature>
<feature type="signal peptide" evidence="1">
    <location>
        <begin position="1"/>
        <end position="19"/>
    </location>
</feature>
<accession>A0ABS7J3K0</accession>
<organism evidence="2 3">
    <name type="scientific">Qipengyuania polymorpha</name>
    <dbReference type="NCBI Taxonomy" id="2867234"/>
    <lineage>
        <taxon>Bacteria</taxon>
        <taxon>Pseudomonadati</taxon>
        <taxon>Pseudomonadota</taxon>
        <taxon>Alphaproteobacteria</taxon>
        <taxon>Sphingomonadales</taxon>
        <taxon>Erythrobacteraceae</taxon>
        <taxon>Qipengyuania</taxon>
    </lineage>
</organism>
<keyword evidence="3" id="KW-1185">Reference proteome</keyword>
<evidence type="ECO:0000256" key="1">
    <source>
        <dbReference type="SAM" id="SignalP"/>
    </source>
</evidence>